<dbReference type="Gene3D" id="3.40.190.10">
    <property type="entry name" value="Periplasmic binding protein-like II"/>
    <property type="match status" value="2"/>
</dbReference>
<dbReference type="AlphaFoldDB" id="A0A2N3U9A1"/>
<dbReference type="InterPro" id="IPR045865">
    <property type="entry name" value="ACT-like_dom_sf"/>
</dbReference>
<dbReference type="PROSITE" id="PS51171">
    <property type="entry name" value="PREPHENATE_DEHYDR_3"/>
    <property type="match status" value="1"/>
</dbReference>
<dbReference type="Pfam" id="PF00800">
    <property type="entry name" value="PDT"/>
    <property type="match status" value="1"/>
</dbReference>
<dbReference type="InterPro" id="IPR001086">
    <property type="entry name" value="Preph_deHydtase"/>
</dbReference>
<keyword evidence="6" id="KW-0456">Lyase</keyword>
<organism evidence="10 11">
    <name type="scientific">Pontibacter ramchanderi</name>
    <dbReference type="NCBI Taxonomy" id="1179743"/>
    <lineage>
        <taxon>Bacteria</taxon>
        <taxon>Pseudomonadati</taxon>
        <taxon>Bacteroidota</taxon>
        <taxon>Cytophagia</taxon>
        <taxon>Cytophagales</taxon>
        <taxon>Hymenobacteraceae</taxon>
        <taxon>Pontibacter</taxon>
    </lineage>
</organism>
<comment type="pathway">
    <text evidence="1">Amino-acid biosynthesis; L-phenylalanine biosynthesis; phenylpyruvate from prephenate: step 1/1.</text>
</comment>
<proteinExistence type="predicted"/>
<comment type="catalytic activity">
    <reaction evidence="7">
        <text>prephenate + H(+) = 3-phenylpyruvate + CO2 + H2O</text>
        <dbReference type="Rhea" id="RHEA:21648"/>
        <dbReference type="ChEBI" id="CHEBI:15377"/>
        <dbReference type="ChEBI" id="CHEBI:15378"/>
        <dbReference type="ChEBI" id="CHEBI:16526"/>
        <dbReference type="ChEBI" id="CHEBI:18005"/>
        <dbReference type="ChEBI" id="CHEBI:29934"/>
        <dbReference type="EC" id="4.2.1.51"/>
    </reaction>
</comment>
<dbReference type="Proteomes" id="UP000233782">
    <property type="component" value="Unassembled WGS sequence"/>
</dbReference>
<dbReference type="UniPathway" id="UPA00121">
    <property type="reaction ID" value="UER00345"/>
</dbReference>
<dbReference type="SUPFAM" id="SSF55021">
    <property type="entry name" value="ACT-like"/>
    <property type="match status" value="1"/>
</dbReference>
<evidence type="ECO:0000313" key="10">
    <source>
        <dbReference type="EMBL" id="PKV63320.1"/>
    </source>
</evidence>
<dbReference type="GO" id="GO:0004664">
    <property type="term" value="F:prephenate dehydratase activity"/>
    <property type="evidence" value="ECO:0007669"/>
    <property type="project" value="UniProtKB-EC"/>
</dbReference>
<evidence type="ECO:0000259" key="9">
    <source>
        <dbReference type="PROSITE" id="PS51671"/>
    </source>
</evidence>
<dbReference type="EC" id="4.2.1.51" evidence="2"/>
<name>A0A2N3U9A1_9BACT</name>
<evidence type="ECO:0000256" key="7">
    <source>
        <dbReference type="ARBA" id="ARBA00047848"/>
    </source>
</evidence>
<evidence type="ECO:0000256" key="3">
    <source>
        <dbReference type="ARBA" id="ARBA00022605"/>
    </source>
</evidence>
<evidence type="ECO:0000256" key="6">
    <source>
        <dbReference type="ARBA" id="ARBA00023239"/>
    </source>
</evidence>
<dbReference type="GO" id="GO:0009094">
    <property type="term" value="P:L-phenylalanine biosynthetic process"/>
    <property type="evidence" value="ECO:0007669"/>
    <property type="project" value="UniProtKB-UniPathway"/>
</dbReference>
<keyword evidence="11" id="KW-1185">Reference proteome</keyword>
<dbReference type="PANTHER" id="PTHR21022:SF19">
    <property type="entry name" value="PREPHENATE DEHYDRATASE-RELATED"/>
    <property type="match status" value="1"/>
</dbReference>
<evidence type="ECO:0000256" key="4">
    <source>
        <dbReference type="ARBA" id="ARBA00023141"/>
    </source>
</evidence>
<reference evidence="10 11" key="1">
    <citation type="submission" date="2017-12" db="EMBL/GenBank/DDBJ databases">
        <title>Genomic Encyclopedia of Type Strains, Phase III (KMG-III): the genomes of soil and plant-associated and newly described type strains.</title>
        <authorList>
            <person name="Whitman W."/>
        </authorList>
    </citation>
    <scope>NUCLEOTIDE SEQUENCE [LARGE SCALE GENOMIC DNA]</scope>
    <source>
        <strain evidence="10 11">LP43</strain>
    </source>
</reference>
<protein>
    <recommendedName>
        <fullName evidence="2">prephenate dehydratase</fullName>
        <ecNumber evidence="2">4.2.1.51</ecNumber>
    </recommendedName>
</protein>
<sequence length="277" mass="30651">MRIAIQGIAGAFHEAAAQLYFQDQRIEIVPCLTFPELAAAVATGLADKGIMAVENTIAGTIQHNLDLIREQRLWISGEVIMRIRQHLGGVPGSSLQGIRKVYSHYMALNQCRPFFDAYPEVELIEAEDTALSIRNVAEAGCREQAAIGSALAIAQNGLIVLGEGLEGDKENYTRFLVLDRQPQQVASCNKATLSLVLPPSPEVFTKAMTLLQERRAHVSKIESVAIPGRPWHYRYYLDLLYEEQEQLQAVLSGLESLAESVGLLGKYTAYTCQDHQR</sequence>
<gene>
    <name evidence="10" type="ORF">BD749_3160</name>
</gene>
<feature type="domain" description="Prephenate dehydratase" evidence="8">
    <location>
        <begin position="2"/>
        <end position="180"/>
    </location>
</feature>
<keyword evidence="4" id="KW-0057">Aromatic amino acid biosynthesis</keyword>
<keyword evidence="3" id="KW-0028">Amino-acid biosynthesis</keyword>
<dbReference type="RefSeq" id="WP_101445991.1">
    <property type="nucleotide sequence ID" value="NZ_PJMU01000003.1"/>
</dbReference>
<dbReference type="PROSITE" id="PS51671">
    <property type="entry name" value="ACT"/>
    <property type="match status" value="1"/>
</dbReference>
<dbReference type="InterPro" id="IPR002912">
    <property type="entry name" value="ACT_dom"/>
</dbReference>
<dbReference type="SUPFAM" id="SSF53850">
    <property type="entry name" value="Periplasmic binding protein-like II"/>
    <property type="match status" value="1"/>
</dbReference>
<evidence type="ECO:0000313" key="11">
    <source>
        <dbReference type="Proteomes" id="UP000233782"/>
    </source>
</evidence>
<dbReference type="Gene3D" id="3.30.70.260">
    <property type="match status" value="1"/>
</dbReference>
<comment type="caution">
    <text evidence="10">The sequence shown here is derived from an EMBL/GenBank/DDBJ whole genome shotgun (WGS) entry which is preliminary data.</text>
</comment>
<keyword evidence="5" id="KW-0584">Phenylalanine biosynthesis</keyword>
<evidence type="ECO:0000256" key="2">
    <source>
        <dbReference type="ARBA" id="ARBA00013147"/>
    </source>
</evidence>
<evidence type="ECO:0000259" key="8">
    <source>
        <dbReference type="PROSITE" id="PS51171"/>
    </source>
</evidence>
<evidence type="ECO:0000256" key="5">
    <source>
        <dbReference type="ARBA" id="ARBA00023222"/>
    </source>
</evidence>
<accession>A0A2N3U9A1</accession>
<dbReference type="GO" id="GO:0005737">
    <property type="term" value="C:cytoplasm"/>
    <property type="evidence" value="ECO:0007669"/>
    <property type="project" value="TreeGrafter"/>
</dbReference>
<dbReference type="PANTHER" id="PTHR21022">
    <property type="entry name" value="PREPHENATE DEHYDRATASE P PROTEIN"/>
    <property type="match status" value="1"/>
</dbReference>
<dbReference type="OrthoDB" id="9802281at2"/>
<dbReference type="EMBL" id="PJMU01000003">
    <property type="protein sequence ID" value="PKV63320.1"/>
    <property type="molecule type" value="Genomic_DNA"/>
</dbReference>
<evidence type="ECO:0000256" key="1">
    <source>
        <dbReference type="ARBA" id="ARBA00004741"/>
    </source>
</evidence>
<dbReference type="CDD" id="cd13631">
    <property type="entry name" value="PBP2_Ct-PDT_like"/>
    <property type="match status" value="1"/>
</dbReference>
<feature type="domain" description="ACT" evidence="9">
    <location>
        <begin position="192"/>
        <end position="268"/>
    </location>
</feature>